<feature type="region of interest" description="Disordered" evidence="1">
    <location>
        <begin position="214"/>
        <end position="253"/>
    </location>
</feature>
<evidence type="ECO:0000313" key="4">
    <source>
        <dbReference type="Proteomes" id="UP000014760"/>
    </source>
</evidence>
<accession>R7V8A5</accession>
<feature type="region of interest" description="Disordered" evidence="1">
    <location>
        <begin position="389"/>
        <end position="450"/>
    </location>
</feature>
<feature type="region of interest" description="Disordered" evidence="1">
    <location>
        <begin position="1330"/>
        <end position="1356"/>
    </location>
</feature>
<sequence>METLNCVLSETDGCPDNDAEPLNDIQSMGRKKRGRPRAKLKRKEMEMENNQIEISEIPNGSDFLASDEHEIIIEEGVEECDYYRVFESDAEEVYAIETGKDKSELNDDGLSWGSDDEVTSEEKTQKNIFECFNRELEKPSHHVKDATKDTSDAVKQDLYSSICNALRTDRSLPDDEPTKDQCTIDNIVVAEASLPCKTVETESLTMNEVKGVQNVDPSSAECPEVSDALPEEDAEVPTFEENPSAEDSSKTGEENAALKVLYEMRRRQLYVVLLRCDEWLPKHLCNSPDPPKEESNNVREEAVEAIVAKRPGRPRKKRRLIKSQKTKLLSNEAQSATSIKHEAEGKLPVVGEDEIQPELCHRDVAAPISAGRQMDVNGDSCEHEELELCKSPYKEELPQTETPPEENPREELAQGEKPREELFKEEQTLEDHFEEEDGKLHEEKPDLILPDTSAVIQTEMEVKKPEQLKTELLEDAKLDSVGAMIVTAGASVAIADTAASDMTAAATAAAETAVTLMPLRSENKSKQNIRTKKRRRKKRKPFTHFKKSNRTPAALNGSVKMTEELEEPDAPKVVEDKAERERNIRASFDSFISEDFLEMDDVTSIGSETELSQQINDICMSLDKSAVESGDQVTDKRLLSLRTCLAVLGSGSDDEIVEKTEAETAQKGKLKRGHYKRKKKPIVKSAKKKKRETDNVVSILTGCQRIFPNLAKALNIPAENTEGEAASTAAANQMMHEEKLNVDLSAPEEDHVMPTCIEPTESKEEIKTDNVSASSEDDNLPLSALKHTLDHLSDDNCVKRTKSSERVIKTRRKRRARKRVFTQVRKRKQIPEKNFCGSEGVNGDDFEECLNGELRAENEIQSQPIEEVKVTNSPCLHSETTGCSPLSANGMEMSNRRKEVTVQNMIDAVTDPDSVEWEGDSECDVFDLSVPRRPRRRRHGKVKRSPKEADSLVTKDLDVDDIEVCVKPGSPLPSVNEVQCSEPTESPVPVTDIQCSQPIPQPQSPPCHDDVLPILEKYSDVLTDQCPQLTKEQDETEMSYRKKSCRLLDSLPRKRDEVADSESLESLTEVDELAHVFEDVPTTEHGECVRNTLPSISDVPAFDETVKDKTRKSASHEENPLNSMIKELFTELSHVEHFKQRDPSDVQKDVTEPVEAADSLMKTHSEAARVTGMDQLAGEVQSLAASCSSSDLCPRSNPPLFGPPNEVFVDTLEDWLSSMTDHPPPDARQEPPLVYPPLSSRSTFHPVEMTTAPPPETEEQFLGKAHEVHMALVDSRLEQRMTCTPCEPTKMRNFHRPYEPLLDFRGEAMKPLKKRFYGDQQAQAKFQMDLGDSEPPDAFRIQSHSSASSDDAPNMDIDTTLRWRPLL</sequence>
<protein>
    <submittedName>
        <fullName evidence="2 3">Uncharacterized protein</fullName>
    </submittedName>
</protein>
<proteinExistence type="predicted"/>
<reference evidence="3" key="3">
    <citation type="submission" date="2015-06" db="UniProtKB">
        <authorList>
            <consortium name="EnsemblMetazoa"/>
        </authorList>
    </citation>
    <scope>IDENTIFICATION</scope>
</reference>
<feature type="compositionally biased region" description="Basic residues" evidence="1">
    <location>
        <begin position="29"/>
        <end position="42"/>
    </location>
</feature>
<dbReference type="EMBL" id="KB294020">
    <property type="protein sequence ID" value="ELU15088.1"/>
    <property type="molecule type" value="Genomic_DNA"/>
</dbReference>
<name>R7V8A5_CAPTE</name>
<evidence type="ECO:0000256" key="1">
    <source>
        <dbReference type="SAM" id="MobiDB-lite"/>
    </source>
</evidence>
<feature type="region of interest" description="Disordered" evidence="1">
    <location>
        <begin position="519"/>
        <end position="558"/>
    </location>
</feature>
<dbReference type="EnsemblMetazoa" id="CapteT208938">
    <property type="protein sequence ID" value="CapteP208938"/>
    <property type="gene ID" value="CapteG208938"/>
</dbReference>
<feature type="compositionally biased region" description="Basic and acidic residues" evidence="1">
    <location>
        <begin position="406"/>
        <end position="431"/>
    </location>
</feature>
<reference evidence="4" key="1">
    <citation type="submission" date="2012-12" db="EMBL/GenBank/DDBJ databases">
        <authorList>
            <person name="Hellsten U."/>
            <person name="Grimwood J."/>
            <person name="Chapman J.A."/>
            <person name="Shapiro H."/>
            <person name="Aerts A."/>
            <person name="Otillar R.P."/>
            <person name="Terry A.Y."/>
            <person name="Boore J.L."/>
            <person name="Simakov O."/>
            <person name="Marletaz F."/>
            <person name="Cho S.-J."/>
            <person name="Edsinger-Gonzales E."/>
            <person name="Havlak P."/>
            <person name="Kuo D.-H."/>
            <person name="Larsson T."/>
            <person name="Lv J."/>
            <person name="Arendt D."/>
            <person name="Savage R."/>
            <person name="Osoegawa K."/>
            <person name="de Jong P."/>
            <person name="Lindberg D.R."/>
            <person name="Seaver E.C."/>
            <person name="Weisblat D.A."/>
            <person name="Putnam N.H."/>
            <person name="Grigoriev I.V."/>
            <person name="Rokhsar D.S."/>
        </authorList>
    </citation>
    <scope>NUCLEOTIDE SEQUENCE</scope>
    <source>
        <strain evidence="4">I ESC-2004</strain>
    </source>
</reference>
<organism evidence="2">
    <name type="scientific">Capitella teleta</name>
    <name type="common">Polychaete worm</name>
    <dbReference type="NCBI Taxonomy" id="283909"/>
    <lineage>
        <taxon>Eukaryota</taxon>
        <taxon>Metazoa</taxon>
        <taxon>Spiralia</taxon>
        <taxon>Lophotrochozoa</taxon>
        <taxon>Annelida</taxon>
        <taxon>Polychaeta</taxon>
        <taxon>Sedentaria</taxon>
        <taxon>Scolecida</taxon>
        <taxon>Capitellidae</taxon>
        <taxon>Capitella</taxon>
    </lineage>
</organism>
<evidence type="ECO:0000313" key="3">
    <source>
        <dbReference type="EnsemblMetazoa" id="CapteP208938"/>
    </source>
</evidence>
<reference evidence="2 4" key="2">
    <citation type="journal article" date="2013" name="Nature">
        <title>Insights into bilaterian evolution from three spiralian genomes.</title>
        <authorList>
            <person name="Simakov O."/>
            <person name="Marletaz F."/>
            <person name="Cho S.J."/>
            <person name="Edsinger-Gonzales E."/>
            <person name="Havlak P."/>
            <person name="Hellsten U."/>
            <person name="Kuo D.H."/>
            <person name="Larsson T."/>
            <person name="Lv J."/>
            <person name="Arendt D."/>
            <person name="Savage R."/>
            <person name="Osoegawa K."/>
            <person name="de Jong P."/>
            <person name="Grimwood J."/>
            <person name="Chapman J.A."/>
            <person name="Shapiro H."/>
            <person name="Aerts A."/>
            <person name="Otillar R.P."/>
            <person name="Terry A.Y."/>
            <person name="Boore J.L."/>
            <person name="Grigoriev I.V."/>
            <person name="Lindberg D.R."/>
            <person name="Seaver E.C."/>
            <person name="Weisblat D.A."/>
            <person name="Putnam N.H."/>
            <person name="Rokhsar D.S."/>
        </authorList>
    </citation>
    <scope>NUCLEOTIDE SEQUENCE</scope>
    <source>
        <strain evidence="2 4">I ESC-2004</strain>
    </source>
</reference>
<evidence type="ECO:0000313" key="2">
    <source>
        <dbReference type="EMBL" id="ELU15088.1"/>
    </source>
</evidence>
<feature type="region of interest" description="Disordered" evidence="1">
    <location>
        <begin position="1"/>
        <end position="49"/>
    </location>
</feature>
<gene>
    <name evidence="2" type="ORF">CAPTEDRAFT_208938</name>
</gene>
<dbReference type="HOGENOM" id="CLU_256598_0_0_1"/>
<feature type="compositionally biased region" description="Polar residues" evidence="1">
    <location>
        <begin position="1342"/>
        <end position="1351"/>
    </location>
</feature>
<dbReference type="Proteomes" id="UP000014760">
    <property type="component" value="Unassembled WGS sequence"/>
</dbReference>
<feature type="compositionally biased region" description="Basic residues" evidence="1">
    <location>
        <begin position="527"/>
        <end position="549"/>
    </location>
</feature>
<keyword evidence="4" id="KW-1185">Reference proteome</keyword>
<dbReference type="EMBL" id="AMQN01018180">
    <property type="status" value="NOT_ANNOTATED_CDS"/>
    <property type="molecule type" value="Genomic_DNA"/>
</dbReference>